<evidence type="ECO:0000313" key="2">
    <source>
        <dbReference type="EMBL" id="MBK9297549.1"/>
    </source>
</evidence>
<comment type="caution">
    <text evidence="2">The sequence shown here is derived from an EMBL/GenBank/DDBJ whole genome shotgun (WGS) entry which is preliminary data.</text>
</comment>
<dbReference type="Proteomes" id="UP000727993">
    <property type="component" value="Unassembled WGS sequence"/>
</dbReference>
<evidence type="ECO:0000256" key="1">
    <source>
        <dbReference type="SAM" id="MobiDB-lite"/>
    </source>
</evidence>
<proteinExistence type="predicted"/>
<evidence type="ECO:0000313" key="3">
    <source>
        <dbReference type="Proteomes" id="UP000727993"/>
    </source>
</evidence>
<gene>
    <name evidence="2" type="ORF">IPN02_12095</name>
</gene>
<feature type="compositionally biased region" description="Basic and acidic residues" evidence="1">
    <location>
        <begin position="64"/>
        <end position="76"/>
    </location>
</feature>
<dbReference type="AlphaFoldDB" id="A0A936NDB2"/>
<dbReference type="EMBL" id="JADJZA010000007">
    <property type="protein sequence ID" value="MBK9297549.1"/>
    <property type="molecule type" value="Genomic_DNA"/>
</dbReference>
<name>A0A936NDB2_9ACTN</name>
<reference evidence="2 3" key="1">
    <citation type="submission" date="2020-10" db="EMBL/GenBank/DDBJ databases">
        <title>Connecting structure to function with the recovery of over 1000 high-quality activated sludge metagenome-assembled genomes encoding full-length rRNA genes using long-read sequencing.</title>
        <authorList>
            <person name="Singleton C.M."/>
            <person name="Petriglieri F."/>
            <person name="Kristensen J.M."/>
            <person name="Kirkegaard R.H."/>
            <person name="Michaelsen T.Y."/>
            <person name="Andersen M.H."/>
            <person name="Karst S.M."/>
            <person name="Dueholm M.S."/>
            <person name="Nielsen P.H."/>
            <person name="Albertsen M."/>
        </authorList>
    </citation>
    <scope>NUCLEOTIDE SEQUENCE [LARGE SCALE GENOMIC DNA]</scope>
    <source>
        <strain evidence="2">Lyne_18-Q3-R50-59_MAXAC.006</strain>
    </source>
</reference>
<feature type="region of interest" description="Disordered" evidence="1">
    <location>
        <begin position="41"/>
        <end position="76"/>
    </location>
</feature>
<sequence length="76" mass="8022">MRNLADVVDTDVPGGRLITATVASAGDYRLSVRRVDVASPKGVAPLRPSFTGRPPTSSPPPPSADHHWLKSLPGDH</sequence>
<organism evidence="2 3">
    <name type="scientific">Candidatus Neomicrothrix subdominans</name>
    <dbReference type="NCBI Taxonomy" id="2954438"/>
    <lineage>
        <taxon>Bacteria</taxon>
        <taxon>Bacillati</taxon>
        <taxon>Actinomycetota</taxon>
        <taxon>Acidimicrobiia</taxon>
        <taxon>Acidimicrobiales</taxon>
        <taxon>Microthrixaceae</taxon>
        <taxon>Candidatus Neomicrothrix</taxon>
    </lineage>
</organism>
<accession>A0A936NDB2</accession>
<protein>
    <submittedName>
        <fullName evidence="2">Uncharacterized protein</fullName>
    </submittedName>
</protein>